<organism evidence="6 7">
    <name type="scientific">Grifola frondosa</name>
    <name type="common">Maitake</name>
    <name type="synonym">Polyporus frondosus</name>
    <dbReference type="NCBI Taxonomy" id="5627"/>
    <lineage>
        <taxon>Eukaryota</taxon>
        <taxon>Fungi</taxon>
        <taxon>Dikarya</taxon>
        <taxon>Basidiomycota</taxon>
        <taxon>Agaricomycotina</taxon>
        <taxon>Agaricomycetes</taxon>
        <taxon>Polyporales</taxon>
        <taxon>Grifolaceae</taxon>
        <taxon>Grifola</taxon>
    </lineage>
</organism>
<dbReference type="OMA" id="WYSRDVA"/>
<dbReference type="GO" id="GO:0005743">
    <property type="term" value="C:mitochondrial inner membrane"/>
    <property type="evidence" value="ECO:0007669"/>
    <property type="project" value="UniProtKB-SubCell"/>
</dbReference>
<evidence type="ECO:0000256" key="3">
    <source>
        <dbReference type="ARBA" id="ARBA00022989"/>
    </source>
</evidence>
<sequence>IKKEEKRKECEERVCKGLRDCVLEALRAPVSEHRTLMLSFLRSFSLRPRFLATKWPSKGQALSCRRSISSSSRPGSSTYKAKQEPFITPTLILVGAIPIVTFGLGTWQVQRLKWKVALIDDLEEKLQREPMLLPKQINLAALPEFAFRKVLLRGHWDHKHSLLLGPRVRDGTVGYHLVVPFIRSDGSVVLVNRGFVEKDLAHRARQIQEDGEVEILGMLRTAEVRNYFTPDNHPEKGEWYWVDVDAMAKYFGGERSGVQPVFVEEIFEGHAGEASSRMAHGIPVGRSPTVDIRNSHVSYIVTWYALSAFTSVMFVRLLLKRQQARARLPR</sequence>
<keyword evidence="5" id="KW-0999">Mitochondrion inner membrane</keyword>
<feature type="transmembrane region" description="Helical" evidence="5">
    <location>
        <begin position="297"/>
        <end position="319"/>
    </location>
</feature>
<evidence type="ECO:0000313" key="7">
    <source>
        <dbReference type="Proteomes" id="UP000092993"/>
    </source>
</evidence>
<feature type="transmembrane region" description="Helical" evidence="5">
    <location>
        <begin position="86"/>
        <end position="107"/>
    </location>
</feature>
<comment type="function">
    <text evidence="5">Probably involved in the biogenesis of the COX complex.</text>
</comment>
<dbReference type="PANTHER" id="PTHR23427">
    <property type="entry name" value="SURFEIT LOCUS PROTEIN"/>
    <property type="match status" value="1"/>
</dbReference>
<proteinExistence type="inferred from homology"/>
<dbReference type="InterPro" id="IPR045214">
    <property type="entry name" value="Surf1/Surf4"/>
</dbReference>
<dbReference type="GO" id="GO:0033617">
    <property type="term" value="P:mitochondrial respiratory chain complex IV assembly"/>
    <property type="evidence" value="ECO:0007669"/>
    <property type="project" value="TreeGrafter"/>
</dbReference>
<gene>
    <name evidence="6" type="primary">SURF1</name>
    <name evidence="6" type="ORF">A0H81_11453</name>
</gene>
<protein>
    <recommendedName>
        <fullName evidence="5">SURF1-like protein</fullName>
    </recommendedName>
</protein>
<comment type="similarity">
    <text evidence="5">Belongs to the SURF1 family.</text>
</comment>
<keyword evidence="5" id="KW-0496">Mitochondrion</keyword>
<dbReference type="EMBL" id="LUGG01000020">
    <property type="protein sequence ID" value="OBZ68603.1"/>
    <property type="molecule type" value="Genomic_DNA"/>
</dbReference>
<keyword evidence="4 5" id="KW-0472">Membrane</keyword>
<dbReference type="PROSITE" id="PS50895">
    <property type="entry name" value="SURF1"/>
    <property type="match status" value="1"/>
</dbReference>
<accession>A0A1C7LV04</accession>
<dbReference type="PANTHER" id="PTHR23427:SF2">
    <property type="entry name" value="SURFEIT LOCUS PROTEIN 1"/>
    <property type="match status" value="1"/>
</dbReference>
<name>A0A1C7LV04_GRIFR</name>
<comment type="subcellular location">
    <subcellularLocation>
        <location evidence="1">Membrane</location>
    </subcellularLocation>
    <subcellularLocation>
        <location evidence="5">Mitochondrion inner membrane</location>
        <topology evidence="5">Multi-pass membrane protein</topology>
    </subcellularLocation>
</comment>
<reference evidence="6 7" key="1">
    <citation type="submission" date="2016-03" db="EMBL/GenBank/DDBJ databases">
        <title>Whole genome sequencing of Grifola frondosa 9006-11.</title>
        <authorList>
            <person name="Min B."/>
            <person name="Park H."/>
            <person name="Kim J.-G."/>
            <person name="Cho H."/>
            <person name="Oh Y.-L."/>
            <person name="Kong W.-S."/>
            <person name="Choi I.-G."/>
        </authorList>
    </citation>
    <scope>NUCLEOTIDE SEQUENCE [LARGE SCALE GENOMIC DNA]</scope>
    <source>
        <strain evidence="6 7">9006-11</strain>
    </source>
</reference>
<evidence type="ECO:0000256" key="5">
    <source>
        <dbReference type="RuleBase" id="RU363076"/>
    </source>
</evidence>
<dbReference type="Proteomes" id="UP000092993">
    <property type="component" value="Unassembled WGS sequence"/>
</dbReference>
<evidence type="ECO:0000256" key="4">
    <source>
        <dbReference type="ARBA" id="ARBA00023136"/>
    </source>
</evidence>
<keyword evidence="3 5" id="KW-1133">Transmembrane helix</keyword>
<dbReference type="Pfam" id="PF02104">
    <property type="entry name" value="SURF1"/>
    <property type="match status" value="1"/>
</dbReference>
<dbReference type="CDD" id="cd06662">
    <property type="entry name" value="SURF1"/>
    <property type="match status" value="1"/>
</dbReference>
<evidence type="ECO:0000256" key="1">
    <source>
        <dbReference type="ARBA" id="ARBA00004370"/>
    </source>
</evidence>
<dbReference type="InterPro" id="IPR002994">
    <property type="entry name" value="Surf1/Shy1"/>
</dbReference>
<evidence type="ECO:0000313" key="6">
    <source>
        <dbReference type="EMBL" id="OBZ68603.1"/>
    </source>
</evidence>
<dbReference type="AlphaFoldDB" id="A0A1C7LV04"/>
<evidence type="ECO:0000256" key="2">
    <source>
        <dbReference type="ARBA" id="ARBA00022692"/>
    </source>
</evidence>
<keyword evidence="7" id="KW-1185">Reference proteome</keyword>
<keyword evidence="2 5" id="KW-0812">Transmembrane</keyword>
<dbReference type="OrthoDB" id="10040024at2759"/>
<comment type="caution">
    <text evidence="6">The sequence shown here is derived from an EMBL/GenBank/DDBJ whole genome shotgun (WGS) entry which is preliminary data.</text>
</comment>
<dbReference type="STRING" id="5627.A0A1C7LV04"/>
<feature type="non-terminal residue" evidence="6">
    <location>
        <position position="1"/>
    </location>
</feature>